<protein>
    <submittedName>
        <fullName evidence="2">Uncharacterized protein</fullName>
    </submittedName>
</protein>
<evidence type="ECO:0000313" key="3">
    <source>
        <dbReference type="Proteomes" id="UP000244336"/>
    </source>
</evidence>
<proteinExistence type="predicted"/>
<feature type="chain" id="PRO_5015650614" evidence="1">
    <location>
        <begin position="28"/>
        <end position="71"/>
    </location>
</feature>
<reference evidence="2 3" key="1">
    <citation type="submission" date="2018-04" db="EMBL/GenBank/DDBJ databases">
        <title>WGS assembly of Panicum hallii var. hallii HAL2.</title>
        <authorList>
            <person name="Lovell J."/>
            <person name="Jenkins J."/>
            <person name="Lowry D."/>
            <person name="Mamidi S."/>
            <person name="Sreedasyam A."/>
            <person name="Weng X."/>
            <person name="Barry K."/>
            <person name="Bonette J."/>
            <person name="Campitelli B."/>
            <person name="Daum C."/>
            <person name="Gordon S."/>
            <person name="Gould B."/>
            <person name="Lipzen A."/>
            <person name="MacQueen A."/>
            <person name="Palacio-Mejia J."/>
            <person name="Plott C."/>
            <person name="Shakirov E."/>
            <person name="Shu S."/>
            <person name="Yoshinaga Y."/>
            <person name="Zane M."/>
            <person name="Rokhsar D."/>
            <person name="Grimwood J."/>
            <person name="Schmutz J."/>
            <person name="Juenger T."/>
        </authorList>
    </citation>
    <scope>NUCLEOTIDE SEQUENCE [LARGE SCALE GENOMIC DNA]</scope>
    <source>
        <strain evidence="3">cv. HAL2</strain>
    </source>
</reference>
<gene>
    <name evidence="2" type="ORF">GQ55_8G224200</name>
</gene>
<dbReference type="Proteomes" id="UP000244336">
    <property type="component" value="Chromosome 8"/>
</dbReference>
<feature type="signal peptide" evidence="1">
    <location>
        <begin position="1"/>
        <end position="27"/>
    </location>
</feature>
<evidence type="ECO:0000313" key="2">
    <source>
        <dbReference type="EMBL" id="PUZ45449.1"/>
    </source>
</evidence>
<dbReference type="Gramene" id="PUZ45449">
    <property type="protein sequence ID" value="PUZ45449"/>
    <property type="gene ID" value="GQ55_8G224200"/>
</dbReference>
<name>A0A2T7CQ20_9POAL</name>
<accession>A0A2T7CQ20</accession>
<evidence type="ECO:0000256" key="1">
    <source>
        <dbReference type="SAM" id="SignalP"/>
    </source>
</evidence>
<sequence length="71" mass="7361">MSATRTCYLAVLLLVVLISGSSLTCHAEEVEPGVHKGHEAKVPGCGWGTTIPATPCPGDYPGPGCARPSRR</sequence>
<keyword evidence="1" id="KW-0732">Signal</keyword>
<dbReference type="EMBL" id="CM009756">
    <property type="protein sequence ID" value="PUZ45449.1"/>
    <property type="molecule type" value="Genomic_DNA"/>
</dbReference>
<keyword evidence="3" id="KW-1185">Reference proteome</keyword>
<dbReference type="AlphaFoldDB" id="A0A2T7CQ20"/>
<organism evidence="2 3">
    <name type="scientific">Panicum hallii var. hallii</name>
    <dbReference type="NCBI Taxonomy" id="1504633"/>
    <lineage>
        <taxon>Eukaryota</taxon>
        <taxon>Viridiplantae</taxon>
        <taxon>Streptophyta</taxon>
        <taxon>Embryophyta</taxon>
        <taxon>Tracheophyta</taxon>
        <taxon>Spermatophyta</taxon>
        <taxon>Magnoliopsida</taxon>
        <taxon>Liliopsida</taxon>
        <taxon>Poales</taxon>
        <taxon>Poaceae</taxon>
        <taxon>PACMAD clade</taxon>
        <taxon>Panicoideae</taxon>
        <taxon>Panicodae</taxon>
        <taxon>Paniceae</taxon>
        <taxon>Panicinae</taxon>
        <taxon>Panicum</taxon>
        <taxon>Panicum sect. Panicum</taxon>
    </lineage>
</organism>